<dbReference type="EMBL" id="LUCH01009972">
    <property type="protein sequence ID" value="KAF5395885.1"/>
    <property type="molecule type" value="Genomic_DNA"/>
</dbReference>
<evidence type="ECO:0000313" key="2">
    <source>
        <dbReference type="Proteomes" id="UP000748531"/>
    </source>
</evidence>
<comment type="caution">
    <text evidence="1">The sequence shown here is derived from an EMBL/GenBank/DDBJ whole genome shotgun (WGS) entry which is preliminary data.</text>
</comment>
<sequence>MRLVEADREIQSLRECITTLKSGTRTVGKPDCGSVDFSKHTQHLNEFHDVFVTHKLSVIPSEFNLSNNWITTTSADPSQAACSNLNGRSSSTDSMLTESHTTGCDAPLTESNCNSNVIPTSVASCKSLSPDTLTDRFQGVPLSSCGLSKDCRSSLPITAHGSGNDNSKQSSISHFRCAHGCLHTVDCLNFMQIHSVTATNKRVCRHACLHSKTCGFHQTVCAPNLSQARCSFGTDKPSAPPSLSVDALNLTCSKPLPVLSGEYYDSQSLRIVPTCSNSRSDCCCSVGTGKLDGKASSARRECLDDRTELSGSFLTEVETNEPRPN</sequence>
<accession>A0A8J4STF8</accession>
<keyword evidence="2" id="KW-1185">Reference proteome</keyword>
<proteinExistence type="predicted"/>
<dbReference type="AlphaFoldDB" id="A0A8J4STF8"/>
<name>A0A8J4STF8_9TREM</name>
<protein>
    <submittedName>
        <fullName evidence="1">Uncharacterized protein</fullName>
    </submittedName>
</protein>
<reference evidence="1" key="1">
    <citation type="submission" date="2019-05" db="EMBL/GenBank/DDBJ databases">
        <title>Annotation for the trematode Paragonimus heterotremus.</title>
        <authorList>
            <person name="Choi Y.-J."/>
        </authorList>
    </citation>
    <scope>NUCLEOTIDE SEQUENCE</scope>
    <source>
        <strain evidence="1">LC</strain>
    </source>
</reference>
<gene>
    <name evidence="1" type="ORF">PHET_11593</name>
</gene>
<organism evidence="1 2">
    <name type="scientific">Paragonimus heterotremus</name>
    <dbReference type="NCBI Taxonomy" id="100268"/>
    <lineage>
        <taxon>Eukaryota</taxon>
        <taxon>Metazoa</taxon>
        <taxon>Spiralia</taxon>
        <taxon>Lophotrochozoa</taxon>
        <taxon>Platyhelminthes</taxon>
        <taxon>Trematoda</taxon>
        <taxon>Digenea</taxon>
        <taxon>Plagiorchiida</taxon>
        <taxon>Troglotremata</taxon>
        <taxon>Troglotrematidae</taxon>
        <taxon>Paragonimus</taxon>
    </lineage>
</organism>
<dbReference type="OrthoDB" id="10254663at2759"/>
<evidence type="ECO:0000313" key="1">
    <source>
        <dbReference type="EMBL" id="KAF5395885.1"/>
    </source>
</evidence>
<dbReference type="Proteomes" id="UP000748531">
    <property type="component" value="Unassembled WGS sequence"/>
</dbReference>